<dbReference type="Pfam" id="PF01425">
    <property type="entry name" value="Amidase"/>
    <property type="match status" value="1"/>
</dbReference>
<dbReference type="Gene3D" id="3.90.1300.10">
    <property type="entry name" value="Amidase signature (AS) domain"/>
    <property type="match status" value="1"/>
</dbReference>
<name>A0AAE4TZF7_9ACTN</name>
<dbReference type="Gene3D" id="1.20.58.1700">
    <property type="match status" value="1"/>
</dbReference>
<dbReference type="Gene3D" id="3.10.490.10">
    <property type="entry name" value="Gamma-glutamyl cyclotransferase-like"/>
    <property type="match status" value="1"/>
</dbReference>
<proteinExistence type="predicted"/>
<evidence type="ECO:0000259" key="2">
    <source>
        <dbReference type="Pfam" id="PF21986"/>
    </source>
</evidence>
<dbReference type="PANTHER" id="PTHR11895">
    <property type="entry name" value="TRANSAMIDASE"/>
    <property type="match status" value="1"/>
</dbReference>
<dbReference type="NCBIfam" id="NF006043">
    <property type="entry name" value="PRK08186.1"/>
    <property type="match status" value="1"/>
</dbReference>
<dbReference type="CDD" id="cd06661">
    <property type="entry name" value="GGCT_like"/>
    <property type="match status" value="1"/>
</dbReference>
<feature type="domain" description="Allophanate hydrolase C-terminal" evidence="2">
    <location>
        <begin position="439"/>
        <end position="562"/>
    </location>
</feature>
<dbReference type="PANTHER" id="PTHR11895:SF169">
    <property type="entry name" value="GLUTAMYL-TRNA(GLN) AMIDOTRANSFERASE"/>
    <property type="match status" value="1"/>
</dbReference>
<evidence type="ECO:0000313" key="4">
    <source>
        <dbReference type="Proteomes" id="UP001185873"/>
    </source>
</evidence>
<feature type="domain" description="Amidase" evidence="1">
    <location>
        <begin position="18"/>
        <end position="382"/>
    </location>
</feature>
<dbReference type="RefSeq" id="WP_069389460.1">
    <property type="nucleotide sequence ID" value="NZ_JAPWIO010000026.1"/>
</dbReference>
<dbReference type="InterPro" id="IPR023631">
    <property type="entry name" value="Amidase_dom"/>
</dbReference>
<dbReference type="InterPro" id="IPR036568">
    <property type="entry name" value="GGCT-like_sf"/>
</dbReference>
<reference evidence="3" key="1">
    <citation type="submission" date="2023-10" db="EMBL/GenBank/DDBJ databases">
        <title>Development of a sustainable strategy for remediation of hydrocarbon-contaminated territories based on the waste exchange concept.</title>
        <authorList>
            <person name="Krivoruchko A."/>
        </authorList>
    </citation>
    <scope>NUCLEOTIDE SEQUENCE</scope>
    <source>
        <strain evidence="3">IEGM 1175</strain>
    </source>
</reference>
<dbReference type="InterPro" id="IPR036928">
    <property type="entry name" value="AS_sf"/>
</dbReference>
<dbReference type="GO" id="GO:0004039">
    <property type="term" value="F:allophanate hydrolase activity"/>
    <property type="evidence" value="ECO:0007669"/>
    <property type="project" value="UniProtKB-EC"/>
</dbReference>
<sequence>MLTTPPRSNPTWIHRRAADEIARSVDDSLARAANGEDLPLAGLTFAVKDNIDVAGVPTTAGCPSFATTPPRNATVVQRLVDAGATFVGKTNMDQFATGLVGTRSPYGAVHASGMPERIAGGSSSGSAVVVADGEVDFALGTDTAGSGRVPAAFNGIVGLKPSPGLVPATGVVPACADFDCVSVFARTVPEATRVMAVIAGPDGADPRCGPRRDDVPLAAPSRAVLAVPRERDLSALGAEYREAFDHAVRDLKRSGVEIVTVDISPLLDAARLLYDSALVAERYAAVGDAVSRGSEDLDPTVAAIILGGRDAGAVEFVGDLECLAHAGAHARRLMTGIDGLLLPTTTDHPTLAEVAAAPFEVSRRLGTFTNFCNLLDMCGVAVPGRSIGPGRFGVMVLAPRDHDQVAADLAARVHSTLLGTSAAEDRGPVPEIWPGSDTRLAVFGAHLRGQPLHHQLESLGARFVGDIRTSADYRLFSLPTVPPKPGLVPARPEETGRSINGELYRLPHSALGRLLAELPAPMSLTRVSLDGGESVVGFGCTADALGGAEDITDHTDWRLYLATTSTTLDTSKDDARC</sequence>
<keyword evidence="3" id="KW-0378">Hydrolase</keyword>
<accession>A0AAE4TZF7</accession>
<dbReference type="SUPFAM" id="SSF75304">
    <property type="entry name" value="Amidase signature (AS) enzymes"/>
    <property type="match status" value="1"/>
</dbReference>
<dbReference type="InterPro" id="IPR013024">
    <property type="entry name" value="GGCT-like"/>
</dbReference>
<dbReference type="InterPro" id="IPR000120">
    <property type="entry name" value="Amidase"/>
</dbReference>
<organism evidence="3 4">
    <name type="scientific">Dietzia maris</name>
    <dbReference type="NCBI Taxonomy" id="37915"/>
    <lineage>
        <taxon>Bacteria</taxon>
        <taxon>Bacillati</taxon>
        <taxon>Actinomycetota</taxon>
        <taxon>Actinomycetes</taxon>
        <taxon>Mycobacteriales</taxon>
        <taxon>Dietziaceae</taxon>
        <taxon>Dietzia</taxon>
    </lineage>
</organism>
<dbReference type="EC" id="3.5.1.54" evidence="3"/>
<dbReference type="Pfam" id="PF21986">
    <property type="entry name" value="AH_C"/>
    <property type="match status" value="1"/>
</dbReference>
<evidence type="ECO:0000313" key="3">
    <source>
        <dbReference type="EMBL" id="MDV6299160.1"/>
    </source>
</evidence>
<evidence type="ECO:0000259" key="1">
    <source>
        <dbReference type="Pfam" id="PF01425"/>
    </source>
</evidence>
<protein>
    <submittedName>
        <fullName evidence="3">Allophanate hydrolase</fullName>
        <ecNumber evidence="3">3.5.1.54</ecNumber>
    </submittedName>
</protein>
<comment type="caution">
    <text evidence="3">The sequence shown here is derived from an EMBL/GenBank/DDBJ whole genome shotgun (WGS) entry which is preliminary data.</text>
</comment>
<gene>
    <name evidence="3" type="primary">atzF</name>
    <name evidence="3" type="ORF">R3P82_08535</name>
</gene>
<dbReference type="SUPFAM" id="SSF110857">
    <property type="entry name" value="Gamma-glutamyl cyclotransferase-like"/>
    <property type="match status" value="1"/>
</dbReference>
<dbReference type="InterPro" id="IPR053844">
    <property type="entry name" value="AH_C"/>
</dbReference>
<dbReference type="AlphaFoldDB" id="A0AAE4TZF7"/>
<dbReference type="InterPro" id="IPR014085">
    <property type="entry name" value="Allophanate_hydrolase"/>
</dbReference>
<dbReference type="EMBL" id="JAWLKJ010000002">
    <property type="protein sequence ID" value="MDV6299160.1"/>
    <property type="molecule type" value="Genomic_DNA"/>
</dbReference>
<dbReference type="NCBIfam" id="TIGR02713">
    <property type="entry name" value="allophanate_hyd"/>
    <property type="match status" value="1"/>
</dbReference>
<dbReference type="Proteomes" id="UP001185873">
    <property type="component" value="Unassembled WGS sequence"/>
</dbReference>